<keyword evidence="2" id="KW-1185">Reference proteome</keyword>
<dbReference type="Proteomes" id="UP001176941">
    <property type="component" value="Chromosome X"/>
</dbReference>
<name>A0ABN9A496_RANTA</name>
<organism evidence="1 2">
    <name type="scientific">Rangifer tarandus platyrhynchus</name>
    <name type="common">Svalbard reindeer</name>
    <dbReference type="NCBI Taxonomy" id="3082113"/>
    <lineage>
        <taxon>Eukaryota</taxon>
        <taxon>Metazoa</taxon>
        <taxon>Chordata</taxon>
        <taxon>Craniata</taxon>
        <taxon>Vertebrata</taxon>
        <taxon>Euteleostomi</taxon>
        <taxon>Mammalia</taxon>
        <taxon>Eutheria</taxon>
        <taxon>Laurasiatheria</taxon>
        <taxon>Artiodactyla</taxon>
        <taxon>Ruminantia</taxon>
        <taxon>Pecora</taxon>
        <taxon>Cervidae</taxon>
        <taxon>Odocoileinae</taxon>
        <taxon>Rangifer</taxon>
    </lineage>
</organism>
<reference evidence="1" key="1">
    <citation type="submission" date="2023-04" db="EMBL/GenBank/DDBJ databases">
        <authorList>
            <consortium name="ELIXIR-Norway"/>
        </authorList>
    </citation>
    <scope>NUCLEOTIDE SEQUENCE [LARGE SCALE GENOMIC DNA]</scope>
</reference>
<gene>
    <name evidence="1" type="ORF">MRATA1EN1_LOCUS29811</name>
</gene>
<accession>A0ABN9A496</accession>
<dbReference type="EMBL" id="OX460343">
    <property type="protein sequence ID" value="CAI9180849.1"/>
    <property type="molecule type" value="Genomic_DNA"/>
</dbReference>
<protein>
    <submittedName>
        <fullName evidence="1">Uncharacterized protein</fullName>
    </submittedName>
</protein>
<evidence type="ECO:0000313" key="2">
    <source>
        <dbReference type="Proteomes" id="UP001176941"/>
    </source>
</evidence>
<proteinExistence type="predicted"/>
<evidence type="ECO:0000313" key="1">
    <source>
        <dbReference type="EMBL" id="CAI9180849.1"/>
    </source>
</evidence>
<sequence length="107" mass="12165">MCIRGYPSLTCFGNLSLESLKSIPILHLWLADCLFLYLGLKVNDLGLFISINLIVNLKAQLKCLFFLLSSEEIAAKLLYDSHSFQLTIQIAYYFLQPVSYNKAVLKN</sequence>